<sequence length="367" mass="40196">MYNERQTDFMFIFYIGLLLVLGLIILTSASSVVGLQRFNDSYFFIKKQFFFGIIPGIIAFYIFAKLDYHVLKKFYLHIFVVACVLLLLVFFPGIGSNLNTGAKSWLVFGGYSFQPAEFAKLALIIFMAAYLSILGKKLDDFKHGFLISLGISSIPFVLIVAQPDTGTLSILFAILFLMLFFAGAKYSHIGALAGTGIVLFAVMILIAPYRAERFMTFLHPELDPLGQGYHINQSFLAIGSGGVFGLGLGHSRQKFQYLPEVHADSIFAIYAEEMGFISSVGLIVLLLLIAFRGFMIAKHAPDDFGRLLSAGIISWLVVQSFLNIGAMVGLLPLTGVPLPFVSHGGTALLISLAAVGIVTNVSKQRTN</sequence>
<dbReference type="InterPro" id="IPR013437">
    <property type="entry name" value="FtsW"/>
</dbReference>
<evidence type="ECO:0000256" key="1">
    <source>
        <dbReference type="ARBA" id="ARBA00004651"/>
    </source>
</evidence>
<dbReference type="GO" id="GO:0008955">
    <property type="term" value="F:peptidoglycan glycosyltransferase activity"/>
    <property type="evidence" value="ECO:0007669"/>
    <property type="project" value="UniProtKB-EC"/>
</dbReference>
<comment type="subcellular location">
    <subcellularLocation>
        <location evidence="1">Cell membrane</location>
        <topology evidence="1">Multi-pass membrane protein</topology>
    </subcellularLocation>
</comment>
<dbReference type="PANTHER" id="PTHR30474:SF2">
    <property type="entry name" value="PEPTIDOGLYCAN GLYCOSYLTRANSFERASE FTSW-RELATED"/>
    <property type="match status" value="1"/>
</dbReference>
<evidence type="ECO:0000256" key="21">
    <source>
        <dbReference type="SAM" id="Phobius"/>
    </source>
</evidence>
<evidence type="ECO:0000256" key="16">
    <source>
        <dbReference type="ARBA" id="ARBA00038053"/>
    </source>
</evidence>
<feature type="transmembrane region" description="Helical" evidence="21">
    <location>
        <begin position="74"/>
        <end position="95"/>
    </location>
</feature>
<evidence type="ECO:0000256" key="15">
    <source>
        <dbReference type="ARBA" id="ARBA00033270"/>
    </source>
</evidence>
<keyword evidence="6" id="KW-0808">Transferase</keyword>
<proteinExistence type="inferred from homology"/>
<dbReference type="PANTHER" id="PTHR30474">
    <property type="entry name" value="CELL CYCLE PROTEIN"/>
    <property type="match status" value="1"/>
</dbReference>
<feature type="transmembrane region" description="Helical" evidence="21">
    <location>
        <begin position="167"/>
        <end position="184"/>
    </location>
</feature>
<dbReference type="GO" id="GO:0009252">
    <property type="term" value="P:peptidoglycan biosynthetic process"/>
    <property type="evidence" value="ECO:0007669"/>
    <property type="project" value="UniProtKB-KW"/>
</dbReference>
<evidence type="ECO:0000256" key="7">
    <source>
        <dbReference type="ARBA" id="ARBA00022692"/>
    </source>
</evidence>
<evidence type="ECO:0000256" key="5">
    <source>
        <dbReference type="ARBA" id="ARBA00022676"/>
    </source>
</evidence>
<evidence type="ECO:0000256" key="2">
    <source>
        <dbReference type="ARBA" id="ARBA00004752"/>
    </source>
</evidence>
<evidence type="ECO:0000256" key="17">
    <source>
        <dbReference type="ARBA" id="ARBA00041185"/>
    </source>
</evidence>
<keyword evidence="13" id="KW-0961">Cell wall biogenesis/degradation</keyword>
<dbReference type="GO" id="GO:0071555">
    <property type="term" value="P:cell wall organization"/>
    <property type="evidence" value="ECO:0007669"/>
    <property type="project" value="UniProtKB-KW"/>
</dbReference>
<dbReference type="GO" id="GO:0008360">
    <property type="term" value="P:regulation of cell shape"/>
    <property type="evidence" value="ECO:0007669"/>
    <property type="project" value="UniProtKB-KW"/>
</dbReference>
<keyword evidence="4" id="KW-0132">Cell division</keyword>
<dbReference type="Pfam" id="PF01098">
    <property type="entry name" value="FTSW_RODA_SPOVE"/>
    <property type="match status" value="1"/>
</dbReference>
<keyword evidence="5" id="KW-0328">Glycosyltransferase</keyword>
<comment type="catalytic activity">
    <reaction evidence="20">
        <text>[GlcNAc-(1-&gt;4)-Mur2Ac(oyl-L-Ala-gamma-D-Glu-L-Lys-D-Ala-D-Ala)](n)-di-trans,octa-cis-undecaprenyl diphosphate + beta-D-GlcNAc-(1-&gt;4)-Mur2Ac(oyl-L-Ala-gamma-D-Glu-L-Lys-D-Ala-D-Ala)-di-trans,octa-cis-undecaprenyl diphosphate = [GlcNAc-(1-&gt;4)-Mur2Ac(oyl-L-Ala-gamma-D-Glu-L-Lys-D-Ala-D-Ala)](n+1)-di-trans,octa-cis-undecaprenyl diphosphate + di-trans,octa-cis-undecaprenyl diphosphate + H(+)</text>
        <dbReference type="Rhea" id="RHEA:23708"/>
        <dbReference type="Rhea" id="RHEA-COMP:9602"/>
        <dbReference type="Rhea" id="RHEA-COMP:9603"/>
        <dbReference type="ChEBI" id="CHEBI:15378"/>
        <dbReference type="ChEBI" id="CHEBI:58405"/>
        <dbReference type="ChEBI" id="CHEBI:60033"/>
        <dbReference type="ChEBI" id="CHEBI:78435"/>
        <dbReference type="EC" id="2.4.99.28"/>
    </reaction>
</comment>
<dbReference type="EMBL" id="PFPK01000048">
    <property type="protein sequence ID" value="PIZ94218.1"/>
    <property type="molecule type" value="Genomic_DNA"/>
</dbReference>
<keyword evidence="3" id="KW-1003">Cell membrane</keyword>
<feature type="transmembrane region" description="Helical" evidence="21">
    <location>
        <begin position="12"/>
        <end position="35"/>
    </location>
</feature>
<dbReference type="GO" id="GO:0005886">
    <property type="term" value="C:plasma membrane"/>
    <property type="evidence" value="ECO:0007669"/>
    <property type="project" value="UniProtKB-SubCell"/>
</dbReference>
<dbReference type="Proteomes" id="UP000228568">
    <property type="component" value="Unassembled WGS sequence"/>
</dbReference>
<evidence type="ECO:0000256" key="6">
    <source>
        <dbReference type="ARBA" id="ARBA00022679"/>
    </source>
</evidence>
<dbReference type="EC" id="2.4.99.28" evidence="19"/>
<comment type="similarity">
    <text evidence="16">Belongs to the SEDS family. FtsW subfamily.</text>
</comment>
<dbReference type="GO" id="GO:0015648">
    <property type="term" value="F:lipid-linked peptidoglycan transporter activity"/>
    <property type="evidence" value="ECO:0007669"/>
    <property type="project" value="TreeGrafter"/>
</dbReference>
<comment type="pathway">
    <text evidence="2">Cell wall biogenesis; peptidoglycan biosynthesis.</text>
</comment>
<dbReference type="InterPro" id="IPR001182">
    <property type="entry name" value="FtsW/RodA"/>
</dbReference>
<evidence type="ECO:0000256" key="4">
    <source>
        <dbReference type="ARBA" id="ARBA00022618"/>
    </source>
</evidence>
<organism evidence="22 23">
    <name type="scientific">Candidatus Magasanikbacteria bacterium CG_4_10_14_0_2_um_filter_37_12</name>
    <dbReference type="NCBI Taxonomy" id="1974637"/>
    <lineage>
        <taxon>Bacteria</taxon>
        <taxon>Candidatus Magasanikiibacteriota</taxon>
    </lineage>
</organism>
<keyword evidence="9" id="KW-0573">Peptidoglycan synthesis</keyword>
<dbReference type="AlphaFoldDB" id="A0A2M7V6B5"/>
<evidence type="ECO:0000256" key="3">
    <source>
        <dbReference type="ARBA" id="ARBA00022475"/>
    </source>
</evidence>
<protein>
    <recommendedName>
        <fullName evidence="17">Probable peptidoglycan glycosyltransferase FtsW</fullName>
        <ecNumber evidence="19">2.4.99.28</ecNumber>
    </recommendedName>
    <alternativeName>
        <fullName evidence="18">Cell division protein FtsW</fullName>
    </alternativeName>
    <alternativeName>
        <fullName evidence="15">Cell wall polymerase</fullName>
    </alternativeName>
    <alternativeName>
        <fullName evidence="14">Peptidoglycan polymerase</fullName>
    </alternativeName>
</protein>
<dbReference type="NCBIfam" id="TIGR02614">
    <property type="entry name" value="ftsW"/>
    <property type="match status" value="1"/>
</dbReference>
<evidence type="ECO:0000256" key="13">
    <source>
        <dbReference type="ARBA" id="ARBA00023316"/>
    </source>
</evidence>
<keyword evidence="10 21" id="KW-1133">Transmembrane helix</keyword>
<dbReference type="GO" id="GO:0032153">
    <property type="term" value="C:cell division site"/>
    <property type="evidence" value="ECO:0007669"/>
    <property type="project" value="TreeGrafter"/>
</dbReference>
<evidence type="ECO:0000256" key="8">
    <source>
        <dbReference type="ARBA" id="ARBA00022960"/>
    </source>
</evidence>
<feature type="transmembrane region" description="Helical" evidence="21">
    <location>
        <begin position="191"/>
        <end position="211"/>
    </location>
</feature>
<keyword evidence="7 21" id="KW-0812">Transmembrane</keyword>
<feature type="transmembrane region" description="Helical" evidence="21">
    <location>
        <begin position="115"/>
        <end position="133"/>
    </location>
</feature>
<feature type="transmembrane region" description="Helical" evidence="21">
    <location>
        <begin position="41"/>
        <end position="62"/>
    </location>
</feature>
<evidence type="ECO:0000256" key="20">
    <source>
        <dbReference type="ARBA" id="ARBA00049902"/>
    </source>
</evidence>
<feature type="transmembrane region" description="Helical" evidence="21">
    <location>
        <begin position="340"/>
        <end position="361"/>
    </location>
</feature>
<keyword evidence="12" id="KW-0131">Cell cycle</keyword>
<evidence type="ECO:0000256" key="11">
    <source>
        <dbReference type="ARBA" id="ARBA00023136"/>
    </source>
</evidence>
<evidence type="ECO:0000313" key="22">
    <source>
        <dbReference type="EMBL" id="PIZ94218.1"/>
    </source>
</evidence>
<evidence type="ECO:0000256" key="19">
    <source>
        <dbReference type="ARBA" id="ARBA00044770"/>
    </source>
</evidence>
<evidence type="ECO:0000313" key="23">
    <source>
        <dbReference type="Proteomes" id="UP000228568"/>
    </source>
</evidence>
<keyword evidence="8" id="KW-0133">Cell shape</keyword>
<feature type="transmembrane region" description="Helical" evidence="21">
    <location>
        <begin position="145"/>
        <end position="161"/>
    </location>
</feature>
<evidence type="ECO:0000256" key="9">
    <source>
        <dbReference type="ARBA" id="ARBA00022984"/>
    </source>
</evidence>
<name>A0A2M7V6B5_9BACT</name>
<accession>A0A2M7V6B5</accession>
<gene>
    <name evidence="22" type="primary">ftsW</name>
    <name evidence="22" type="ORF">COX81_04175</name>
</gene>
<reference evidence="23" key="1">
    <citation type="submission" date="2017-09" db="EMBL/GenBank/DDBJ databases">
        <title>Depth-based differentiation of microbial function through sediment-hosted aquifers and enrichment of novel symbionts in the deep terrestrial subsurface.</title>
        <authorList>
            <person name="Probst A.J."/>
            <person name="Ladd B."/>
            <person name="Jarett J.K."/>
            <person name="Geller-Mcgrath D.E."/>
            <person name="Sieber C.M.K."/>
            <person name="Emerson J.B."/>
            <person name="Anantharaman K."/>
            <person name="Thomas B.C."/>
            <person name="Malmstrom R."/>
            <person name="Stieglmeier M."/>
            <person name="Klingl A."/>
            <person name="Woyke T."/>
            <person name="Ryan C.M."/>
            <person name="Banfield J.F."/>
        </authorList>
    </citation>
    <scope>NUCLEOTIDE SEQUENCE [LARGE SCALE GENOMIC DNA]</scope>
</reference>
<evidence type="ECO:0000256" key="10">
    <source>
        <dbReference type="ARBA" id="ARBA00022989"/>
    </source>
</evidence>
<dbReference type="GO" id="GO:0051301">
    <property type="term" value="P:cell division"/>
    <property type="evidence" value="ECO:0007669"/>
    <property type="project" value="UniProtKB-KW"/>
</dbReference>
<evidence type="ECO:0000256" key="14">
    <source>
        <dbReference type="ARBA" id="ARBA00032370"/>
    </source>
</evidence>
<comment type="caution">
    <text evidence="22">The sequence shown here is derived from an EMBL/GenBank/DDBJ whole genome shotgun (WGS) entry which is preliminary data.</text>
</comment>
<evidence type="ECO:0000256" key="12">
    <source>
        <dbReference type="ARBA" id="ARBA00023306"/>
    </source>
</evidence>
<evidence type="ECO:0000256" key="18">
    <source>
        <dbReference type="ARBA" id="ARBA00041418"/>
    </source>
</evidence>
<keyword evidence="11 21" id="KW-0472">Membrane</keyword>
<feature type="transmembrane region" description="Helical" evidence="21">
    <location>
        <begin position="274"/>
        <end position="295"/>
    </location>
</feature>
<feature type="transmembrane region" description="Helical" evidence="21">
    <location>
        <begin position="307"/>
        <end position="328"/>
    </location>
</feature>